<keyword evidence="3 7" id="KW-1133">Transmembrane helix</keyword>
<reference evidence="9 10" key="1">
    <citation type="submission" date="2016-07" db="EMBL/GenBank/DDBJ databases">
        <title>Pervasive Adenine N6-methylation of Active Genes in Fungi.</title>
        <authorList>
            <consortium name="DOE Joint Genome Institute"/>
            <person name="Mondo S.J."/>
            <person name="Dannebaum R.O."/>
            <person name="Kuo R.C."/>
            <person name="Labutti K."/>
            <person name="Haridas S."/>
            <person name="Kuo A."/>
            <person name="Salamov A."/>
            <person name="Ahrendt S.R."/>
            <person name="Lipzen A."/>
            <person name="Sullivan W."/>
            <person name="Andreopoulos W.B."/>
            <person name="Clum A."/>
            <person name="Lindquist E."/>
            <person name="Daum C."/>
            <person name="Ramamoorthy G.K."/>
            <person name="Gryganskyi A."/>
            <person name="Culley D."/>
            <person name="Magnuson J.K."/>
            <person name="James T.Y."/>
            <person name="O'Malley M.A."/>
            <person name="Stajich J.E."/>
            <person name="Spatafora J.W."/>
            <person name="Visel A."/>
            <person name="Grigoriev I.V."/>
        </authorList>
    </citation>
    <scope>NUCLEOTIDE SEQUENCE [LARGE SCALE GENOMIC DNA]</scope>
    <source>
        <strain evidence="9 10">CBS 129021</strain>
    </source>
</reference>
<name>A0A1Y2DFY5_9PEZI</name>
<proteinExistence type="inferred from homology"/>
<dbReference type="Pfam" id="PF20684">
    <property type="entry name" value="Fung_rhodopsin"/>
    <property type="match status" value="1"/>
</dbReference>
<protein>
    <recommendedName>
        <fullName evidence="8">Rhodopsin domain-containing protein</fullName>
    </recommendedName>
</protein>
<dbReference type="PANTHER" id="PTHR33048">
    <property type="entry name" value="PTH11-LIKE INTEGRAL MEMBRANE PROTEIN (AFU_ORTHOLOGUE AFUA_5G11245)"/>
    <property type="match status" value="1"/>
</dbReference>
<evidence type="ECO:0000256" key="2">
    <source>
        <dbReference type="ARBA" id="ARBA00022692"/>
    </source>
</evidence>
<organism evidence="9 10">
    <name type="scientific">Pseudomassariella vexata</name>
    <dbReference type="NCBI Taxonomy" id="1141098"/>
    <lineage>
        <taxon>Eukaryota</taxon>
        <taxon>Fungi</taxon>
        <taxon>Dikarya</taxon>
        <taxon>Ascomycota</taxon>
        <taxon>Pezizomycotina</taxon>
        <taxon>Sordariomycetes</taxon>
        <taxon>Xylariomycetidae</taxon>
        <taxon>Amphisphaeriales</taxon>
        <taxon>Pseudomassariaceae</taxon>
        <taxon>Pseudomassariella</taxon>
    </lineage>
</organism>
<evidence type="ECO:0000256" key="7">
    <source>
        <dbReference type="SAM" id="Phobius"/>
    </source>
</evidence>
<feature type="transmembrane region" description="Helical" evidence="7">
    <location>
        <begin position="39"/>
        <end position="59"/>
    </location>
</feature>
<dbReference type="EMBL" id="MCFJ01000017">
    <property type="protein sequence ID" value="ORY58139.1"/>
    <property type="molecule type" value="Genomic_DNA"/>
</dbReference>
<dbReference type="OrthoDB" id="444631at2759"/>
<evidence type="ECO:0000256" key="4">
    <source>
        <dbReference type="ARBA" id="ARBA00023136"/>
    </source>
</evidence>
<keyword evidence="10" id="KW-1185">Reference proteome</keyword>
<evidence type="ECO:0000256" key="1">
    <source>
        <dbReference type="ARBA" id="ARBA00004141"/>
    </source>
</evidence>
<dbReference type="InParanoid" id="A0A1Y2DFY5"/>
<feature type="compositionally biased region" description="Low complexity" evidence="6">
    <location>
        <begin position="264"/>
        <end position="277"/>
    </location>
</feature>
<comment type="caution">
    <text evidence="9">The sequence shown here is derived from an EMBL/GenBank/DDBJ whole genome shotgun (WGS) entry which is preliminary data.</text>
</comment>
<keyword evidence="2 7" id="KW-0812">Transmembrane</keyword>
<dbReference type="InterPro" id="IPR049326">
    <property type="entry name" value="Rhodopsin_dom_fungi"/>
</dbReference>
<feature type="transmembrane region" description="Helical" evidence="7">
    <location>
        <begin position="116"/>
        <end position="139"/>
    </location>
</feature>
<feature type="transmembrane region" description="Helical" evidence="7">
    <location>
        <begin position="186"/>
        <end position="204"/>
    </location>
</feature>
<dbReference type="GeneID" id="63781841"/>
<feature type="compositionally biased region" description="Basic and acidic residues" evidence="6">
    <location>
        <begin position="287"/>
        <end position="299"/>
    </location>
</feature>
<feature type="domain" description="Rhodopsin" evidence="8">
    <location>
        <begin position="21"/>
        <end position="250"/>
    </location>
</feature>
<feature type="region of interest" description="Disordered" evidence="6">
    <location>
        <begin position="264"/>
        <end position="307"/>
    </location>
</feature>
<feature type="transmembrane region" description="Helical" evidence="7">
    <location>
        <begin position="151"/>
        <end position="174"/>
    </location>
</feature>
<feature type="transmembrane region" description="Helical" evidence="7">
    <location>
        <begin position="79"/>
        <end position="104"/>
    </location>
</feature>
<dbReference type="PANTHER" id="PTHR33048:SF47">
    <property type="entry name" value="INTEGRAL MEMBRANE PROTEIN-RELATED"/>
    <property type="match status" value="1"/>
</dbReference>
<dbReference type="RefSeq" id="XP_040711174.1">
    <property type="nucleotide sequence ID" value="XM_040865629.1"/>
</dbReference>
<evidence type="ECO:0000313" key="10">
    <source>
        <dbReference type="Proteomes" id="UP000193689"/>
    </source>
</evidence>
<gene>
    <name evidence="9" type="ORF">BCR38DRAFT_77195</name>
</gene>
<evidence type="ECO:0000259" key="8">
    <source>
        <dbReference type="Pfam" id="PF20684"/>
    </source>
</evidence>
<dbReference type="GO" id="GO:0016020">
    <property type="term" value="C:membrane"/>
    <property type="evidence" value="ECO:0007669"/>
    <property type="project" value="UniProtKB-SubCell"/>
</dbReference>
<dbReference type="Proteomes" id="UP000193689">
    <property type="component" value="Unassembled WGS sequence"/>
</dbReference>
<comment type="subcellular location">
    <subcellularLocation>
        <location evidence="1">Membrane</location>
        <topology evidence="1">Multi-pass membrane protein</topology>
    </subcellularLocation>
</comment>
<evidence type="ECO:0000256" key="5">
    <source>
        <dbReference type="ARBA" id="ARBA00038359"/>
    </source>
</evidence>
<keyword evidence="4 7" id="KW-0472">Membrane</keyword>
<accession>A0A1Y2DFY5</accession>
<evidence type="ECO:0000256" key="3">
    <source>
        <dbReference type="ARBA" id="ARBA00022989"/>
    </source>
</evidence>
<evidence type="ECO:0000313" key="9">
    <source>
        <dbReference type="EMBL" id="ORY58139.1"/>
    </source>
</evidence>
<comment type="similarity">
    <text evidence="5">Belongs to the SAT4 family.</text>
</comment>
<dbReference type="AlphaFoldDB" id="A0A1Y2DFY5"/>
<dbReference type="InterPro" id="IPR052337">
    <property type="entry name" value="SAT4-like"/>
</dbReference>
<sequence>MNVPGATGISTTIVATLIVALRLFTRLSVTRQGLGLDDCLNLAALVLVWVFLGGFFPFYDAIDNLFQAQTEENNRRFEIYNAVTGIAFTTALALSKLSILVFYLRLSPVRSHRYPVYILMSLLCLYTLGCNIFSLLIFSPLAQKVKDADTIFTPLYAIGNIVIDFCILLLPIRAVLPLQMSAKRKVLVLMIFTTGTVVCAFAIWRATCLTFISKSLPTKTAISKELAICFGEVNGGVICAAVPSISAFFTKFLPDVYASYVKGSQSSSSIGNSPFSTTESKNVNRRQTHEQSYKSRSHEAVSTSHHI</sequence>
<evidence type="ECO:0000256" key="6">
    <source>
        <dbReference type="SAM" id="MobiDB-lite"/>
    </source>
</evidence>
<feature type="transmembrane region" description="Helical" evidence="7">
    <location>
        <begin position="6"/>
        <end position="27"/>
    </location>
</feature>